<keyword evidence="2" id="KW-0560">Oxidoreductase</keyword>
<dbReference type="Gene3D" id="3.30.70.100">
    <property type="match status" value="1"/>
</dbReference>
<dbReference type="RefSeq" id="WP_188679923.1">
    <property type="nucleotide sequence ID" value="NZ_BMGP01000006.1"/>
</dbReference>
<protein>
    <submittedName>
        <fullName evidence="2">Antibiotic biosynthesis monooxygenase</fullName>
    </submittedName>
</protein>
<dbReference type="GO" id="GO:0004497">
    <property type="term" value="F:monooxygenase activity"/>
    <property type="evidence" value="ECO:0007669"/>
    <property type="project" value="UniProtKB-KW"/>
</dbReference>
<organism evidence="2 3">
    <name type="scientific">Subtercola lobariae</name>
    <dbReference type="NCBI Taxonomy" id="1588641"/>
    <lineage>
        <taxon>Bacteria</taxon>
        <taxon>Bacillati</taxon>
        <taxon>Actinomycetota</taxon>
        <taxon>Actinomycetes</taxon>
        <taxon>Micrococcales</taxon>
        <taxon>Microbacteriaceae</taxon>
        <taxon>Subtercola</taxon>
    </lineage>
</organism>
<evidence type="ECO:0000313" key="3">
    <source>
        <dbReference type="Proteomes" id="UP000598775"/>
    </source>
</evidence>
<dbReference type="InterPro" id="IPR007138">
    <property type="entry name" value="ABM_dom"/>
</dbReference>
<dbReference type="InterPro" id="IPR011008">
    <property type="entry name" value="Dimeric_a/b-barrel"/>
</dbReference>
<name>A0A917BBK5_9MICO</name>
<dbReference type="Proteomes" id="UP000598775">
    <property type="component" value="Unassembled WGS sequence"/>
</dbReference>
<reference evidence="2 3" key="1">
    <citation type="journal article" date="2014" name="Int. J. Syst. Evol. Microbiol.">
        <title>Complete genome sequence of Corynebacterium casei LMG S-19264T (=DSM 44701T), isolated from a smear-ripened cheese.</title>
        <authorList>
            <consortium name="US DOE Joint Genome Institute (JGI-PGF)"/>
            <person name="Walter F."/>
            <person name="Albersmeier A."/>
            <person name="Kalinowski J."/>
            <person name="Ruckert C."/>
        </authorList>
    </citation>
    <scope>NUCLEOTIDE SEQUENCE [LARGE SCALE GENOMIC DNA]</scope>
    <source>
        <strain evidence="2 3">CGMCC 1.12976</strain>
    </source>
</reference>
<feature type="domain" description="ABM" evidence="1">
    <location>
        <begin position="3"/>
        <end position="94"/>
    </location>
</feature>
<accession>A0A917BBK5</accession>
<keyword evidence="2" id="KW-0503">Monooxygenase</keyword>
<dbReference type="SUPFAM" id="SSF54909">
    <property type="entry name" value="Dimeric alpha+beta barrel"/>
    <property type="match status" value="1"/>
</dbReference>
<sequence length="99" mass="10538">MTFAFSGTMRAQPGHRDDVIALLLADQSALAELGCLHYLVGTNDAEPDLVYVNELWVSAEAHDASLQLESVRAAIQDALPMLTGDFTNFGFEVVGGLGA</sequence>
<proteinExistence type="predicted"/>
<evidence type="ECO:0000259" key="1">
    <source>
        <dbReference type="PROSITE" id="PS51725"/>
    </source>
</evidence>
<evidence type="ECO:0000313" key="2">
    <source>
        <dbReference type="EMBL" id="GGF36093.1"/>
    </source>
</evidence>
<comment type="caution">
    <text evidence="2">The sequence shown here is derived from an EMBL/GenBank/DDBJ whole genome shotgun (WGS) entry which is preliminary data.</text>
</comment>
<dbReference type="AlphaFoldDB" id="A0A917BBK5"/>
<gene>
    <name evidence="2" type="ORF">GCM10011399_31280</name>
</gene>
<dbReference type="Pfam" id="PF03992">
    <property type="entry name" value="ABM"/>
    <property type="match status" value="1"/>
</dbReference>
<dbReference type="PROSITE" id="PS51725">
    <property type="entry name" value="ABM"/>
    <property type="match status" value="1"/>
</dbReference>
<dbReference type="EMBL" id="BMGP01000006">
    <property type="protein sequence ID" value="GGF36093.1"/>
    <property type="molecule type" value="Genomic_DNA"/>
</dbReference>
<keyword evidence="3" id="KW-1185">Reference proteome</keyword>